<feature type="transmembrane region" description="Helical" evidence="1">
    <location>
        <begin position="29"/>
        <end position="50"/>
    </location>
</feature>
<keyword evidence="1" id="KW-0472">Membrane</keyword>
<reference evidence="2" key="1">
    <citation type="journal article" date="2015" name="Nature">
        <title>Complex archaea that bridge the gap between prokaryotes and eukaryotes.</title>
        <authorList>
            <person name="Spang A."/>
            <person name="Saw J.H."/>
            <person name="Jorgensen S.L."/>
            <person name="Zaremba-Niedzwiedzka K."/>
            <person name="Martijn J."/>
            <person name="Lind A.E."/>
            <person name="van Eijk R."/>
            <person name="Schleper C."/>
            <person name="Guy L."/>
            <person name="Ettema T.J."/>
        </authorList>
    </citation>
    <scope>NUCLEOTIDE SEQUENCE</scope>
</reference>
<evidence type="ECO:0000256" key="1">
    <source>
        <dbReference type="SAM" id="Phobius"/>
    </source>
</evidence>
<gene>
    <name evidence="2" type="ORF">LCGC14_2521470</name>
</gene>
<keyword evidence="1" id="KW-1133">Transmembrane helix</keyword>
<comment type="caution">
    <text evidence="2">The sequence shown here is derived from an EMBL/GenBank/DDBJ whole genome shotgun (WGS) entry which is preliminary data.</text>
</comment>
<proteinExistence type="predicted"/>
<dbReference type="EMBL" id="LAZR01040687">
    <property type="protein sequence ID" value="KKL13869.1"/>
    <property type="molecule type" value="Genomic_DNA"/>
</dbReference>
<evidence type="ECO:0000313" key="2">
    <source>
        <dbReference type="EMBL" id="KKL13869.1"/>
    </source>
</evidence>
<sequence length="54" mass="6214">RCVGSLRRWRLSMGEQIQLVGPDEPVEPWPPALVFLVAFMAVYVAGWAWLEWLS</sequence>
<name>A0A0F9AW93_9ZZZZ</name>
<protein>
    <submittedName>
        <fullName evidence="2">Uncharacterized protein</fullName>
    </submittedName>
</protein>
<organism evidence="2">
    <name type="scientific">marine sediment metagenome</name>
    <dbReference type="NCBI Taxonomy" id="412755"/>
    <lineage>
        <taxon>unclassified sequences</taxon>
        <taxon>metagenomes</taxon>
        <taxon>ecological metagenomes</taxon>
    </lineage>
</organism>
<dbReference type="AlphaFoldDB" id="A0A0F9AW93"/>
<keyword evidence="1" id="KW-0812">Transmembrane</keyword>
<accession>A0A0F9AW93</accession>
<feature type="non-terminal residue" evidence="2">
    <location>
        <position position="1"/>
    </location>
</feature>